<proteinExistence type="predicted"/>
<feature type="signal peptide" evidence="2">
    <location>
        <begin position="1"/>
        <end position="25"/>
    </location>
</feature>
<feature type="transmembrane region" description="Helical" evidence="1">
    <location>
        <begin position="56"/>
        <end position="76"/>
    </location>
</feature>
<evidence type="ECO:0000256" key="2">
    <source>
        <dbReference type="SAM" id="SignalP"/>
    </source>
</evidence>
<keyword evidence="4" id="KW-1185">Reference proteome</keyword>
<evidence type="ECO:0000256" key="1">
    <source>
        <dbReference type="SAM" id="Phobius"/>
    </source>
</evidence>
<dbReference type="Proteomes" id="UP001331761">
    <property type="component" value="Unassembled WGS sequence"/>
</dbReference>
<reference evidence="3 4" key="1">
    <citation type="submission" date="2019-10" db="EMBL/GenBank/DDBJ databases">
        <title>Assembly and Annotation for the nematode Trichostrongylus colubriformis.</title>
        <authorList>
            <person name="Martin J."/>
        </authorList>
    </citation>
    <scope>NUCLEOTIDE SEQUENCE [LARGE SCALE GENOMIC DNA]</scope>
    <source>
        <strain evidence="3">G859</strain>
        <tissue evidence="3">Whole worm</tissue>
    </source>
</reference>
<keyword evidence="1" id="KW-0472">Membrane</keyword>
<gene>
    <name evidence="3" type="ORF">GCK32_012167</name>
</gene>
<keyword evidence="1" id="KW-1133">Transmembrane helix</keyword>
<protein>
    <submittedName>
        <fullName evidence="3">Uncharacterized protein</fullName>
    </submittedName>
</protein>
<sequence>MRCFRSALSSLVFSLNALIVKPAQSIAPVVVVYILNSYGYSEYITSKQPTNELANAMRTVLLTTPIILGGLQYYVFKSYSLKNKHVVKPAEDI</sequence>
<keyword evidence="2" id="KW-0732">Signal</keyword>
<evidence type="ECO:0000313" key="4">
    <source>
        <dbReference type="Proteomes" id="UP001331761"/>
    </source>
</evidence>
<accession>A0AAN8J2B4</accession>
<dbReference type="InterPro" id="IPR040035">
    <property type="entry name" value="TMEM180"/>
</dbReference>
<organism evidence="3 4">
    <name type="scientific">Trichostrongylus colubriformis</name>
    <name type="common">Black scour worm</name>
    <dbReference type="NCBI Taxonomy" id="6319"/>
    <lineage>
        <taxon>Eukaryota</taxon>
        <taxon>Metazoa</taxon>
        <taxon>Ecdysozoa</taxon>
        <taxon>Nematoda</taxon>
        <taxon>Chromadorea</taxon>
        <taxon>Rhabditida</taxon>
        <taxon>Rhabditina</taxon>
        <taxon>Rhabditomorpha</taxon>
        <taxon>Strongyloidea</taxon>
        <taxon>Trichostrongylidae</taxon>
        <taxon>Trichostrongylus</taxon>
    </lineage>
</organism>
<dbReference type="EMBL" id="WIXE01008455">
    <property type="protein sequence ID" value="KAK5979309.1"/>
    <property type="molecule type" value="Genomic_DNA"/>
</dbReference>
<evidence type="ECO:0000313" key="3">
    <source>
        <dbReference type="EMBL" id="KAK5979309.1"/>
    </source>
</evidence>
<comment type="caution">
    <text evidence="3">The sequence shown here is derived from an EMBL/GenBank/DDBJ whole genome shotgun (WGS) entry which is preliminary data.</text>
</comment>
<name>A0AAN8J2B4_TRICO</name>
<dbReference type="PANTHER" id="PTHR28658:SF1">
    <property type="entry name" value="MAJOR FACILITATOR SUPERFAMILY DOMAIN CONTAINING 13B"/>
    <property type="match status" value="1"/>
</dbReference>
<keyword evidence="1" id="KW-0812">Transmembrane</keyword>
<feature type="chain" id="PRO_5042883383" evidence="2">
    <location>
        <begin position="26"/>
        <end position="93"/>
    </location>
</feature>
<dbReference type="PANTHER" id="PTHR28658">
    <property type="entry name" value="TRANSMEMBRANE PROTEIN 180"/>
    <property type="match status" value="1"/>
</dbReference>
<dbReference type="AlphaFoldDB" id="A0AAN8J2B4"/>